<feature type="compositionally biased region" description="Basic and acidic residues" evidence="1">
    <location>
        <begin position="16"/>
        <end position="35"/>
    </location>
</feature>
<dbReference type="Proteomes" id="UP000316714">
    <property type="component" value="Unassembled WGS sequence"/>
</dbReference>
<dbReference type="RefSeq" id="WP_146561158.1">
    <property type="nucleotide sequence ID" value="NZ_SIHJ01000001.1"/>
</dbReference>
<dbReference type="OrthoDB" id="284167at2"/>
<gene>
    <name evidence="2" type="ORF">KOR34_00700</name>
</gene>
<evidence type="ECO:0000313" key="2">
    <source>
        <dbReference type="EMBL" id="TWT35182.1"/>
    </source>
</evidence>
<organism evidence="2 3">
    <name type="scientific">Posidoniimonas corsicana</name>
    <dbReference type="NCBI Taxonomy" id="1938618"/>
    <lineage>
        <taxon>Bacteria</taxon>
        <taxon>Pseudomonadati</taxon>
        <taxon>Planctomycetota</taxon>
        <taxon>Planctomycetia</taxon>
        <taxon>Pirellulales</taxon>
        <taxon>Lacipirellulaceae</taxon>
        <taxon>Posidoniimonas</taxon>
    </lineage>
</organism>
<evidence type="ECO:0000313" key="3">
    <source>
        <dbReference type="Proteomes" id="UP000316714"/>
    </source>
</evidence>
<comment type="caution">
    <text evidence="2">The sequence shown here is derived from an EMBL/GenBank/DDBJ whole genome shotgun (WGS) entry which is preliminary data.</text>
</comment>
<sequence length="94" mass="10480">MTRRTLEDGVSLSDPSRTEEARRFVKGEEPGKAPDPRAVLPQMVGRKSLTIKLAPQVASDLKRLSLERQLNGVDPHTMQDMAEAAITAWLKKQQ</sequence>
<protein>
    <submittedName>
        <fullName evidence="2">Uncharacterized protein</fullName>
    </submittedName>
</protein>
<name>A0A5C5VBT5_9BACT</name>
<dbReference type="EMBL" id="SIHJ01000001">
    <property type="protein sequence ID" value="TWT35182.1"/>
    <property type="molecule type" value="Genomic_DNA"/>
</dbReference>
<proteinExistence type="predicted"/>
<evidence type="ECO:0000256" key="1">
    <source>
        <dbReference type="SAM" id="MobiDB-lite"/>
    </source>
</evidence>
<keyword evidence="3" id="KW-1185">Reference proteome</keyword>
<dbReference type="AlphaFoldDB" id="A0A5C5VBT5"/>
<accession>A0A5C5VBT5</accession>
<feature type="region of interest" description="Disordered" evidence="1">
    <location>
        <begin position="1"/>
        <end position="38"/>
    </location>
</feature>
<reference evidence="2 3" key="1">
    <citation type="submission" date="2019-02" db="EMBL/GenBank/DDBJ databases">
        <title>Deep-cultivation of Planctomycetes and their phenomic and genomic characterization uncovers novel biology.</title>
        <authorList>
            <person name="Wiegand S."/>
            <person name="Jogler M."/>
            <person name="Boedeker C."/>
            <person name="Pinto D."/>
            <person name="Vollmers J."/>
            <person name="Rivas-Marin E."/>
            <person name="Kohn T."/>
            <person name="Peeters S.H."/>
            <person name="Heuer A."/>
            <person name="Rast P."/>
            <person name="Oberbeckmann S."/>
            <person name="Bunk B."/>
            <person name="Jeske O."/>
            <person name="Meyerdierks A."/>
            <person name="Storesund J.E."/>
            <person name="Kallscheuer N."/>
            <person name="Luecker S."/>
            <person name="Lage O.M."/>
            <person name="Pohl T."/>
            <person name="Merkel B.J."/>
            <person name="Hornburger P."/>
            <person name="Mueller R.-W."/>
            <person name="Bruemmer F."/>
            <person name="Labrenz M."/>
            <person name="Spormann A.M."/>
            <person name="Op Den Camp H."/>
            <person name="Overmann J."/>
            <person name="Amann R."/>
            <person name="Jetten M.S.M."/>
            <person name="Mascher T."/>
            <person name="Medema M.H."/>
            <person name="Devos D.P."/>
            <person name="Kaster A.-K."/>
            <person name="Ovreas L."/>
            <person name="Rohde M."/>
            <person name="Galperin M.Y."/>
            <person name="Jogler C."/>
        </authorList>
    </citation>
    <scope>NUCLEOTIDE SEQUENCE [LARGE SCALE GENOMIC DNA]</scope>
    <source>
        <strain evidence="2 3">KOR34</strain>
    </source>
</reference>